<dbReference type="Proteomes" id="UP000035642">
    <property type="component" value="Unassembled WGS sequence"/>
</dbReference>
<protein>
    <submittedName>
        <fullName evidence="2">RT_RNaseH_2 domain-containing protein</fullName>
    </submittedName>
</protein>
<sequence>LTAFVDAVERGLRRLPGPFTKCLKIDILCVAGDAKGYTTYEHFFKAQPQIFRVV</sequence>
<dbReference type="WBParaSite" id="ACAC_0001150501-mRNA-1">
    <property type="protein sequence ID" value="ACAC_0001150501-mRNA-1"/>
    <property type="gene ID" value="ACAC_0001150501"/>
</dbReference>
<organism evidence="1 2">
    <name type="scientific">Angiostrongylus cantonensis</name>
    <name type="common">Rat lungworm</name>
    <dbReference type="NCBI Taxonomy" id="6313"/>
    <lineage>
        <taxon>Eukaryota</taxon>
        <taxon>Metazoa</taxon>
        <taxon>Ecdysozoa</taxon>
        <taxon>Nematoda</taxon>
        <taxon>Chromadorea</taxon>
        <taxon>Rhabditida</taxon>
        <taxon>Rhabditina</taxon>
        <taxon>Rhabditomorpha</taxon>
        <taxon>Strongyloidea</taxon>
        <taxon>Metastrongylidae</taxon>
        <taxon>Angiostrongylus</taxon>
    </lineage>
</organism>
<evidence type="ECO:0000313" key="1">
    <source>
        <dbReference type="Proteomes" id="UP000035642"/>
    </source>
</evidence>
<reference evidence="2" key="2">
    <citation type="submission" date="2017-02" db="UniProtKB">
        <authorList>
            <consortium name="WormBaseParasite"/>
        </authorList>
    </citation>
    <scope>IDENTIFICATION</scope>
</reference>
<dbReference type="AlphaFoldDB" id="A0A0K0DJD3"/>
<accession>A0A0K0DJD3</accession>
<name>A0A0K0DJD3_ANGCA</name>
<reference evidence="1" key="1">
    <citation type="submission" date="2012-09" db="EMBL/GenBank/DDBJ databases">
        <authorList>
            <person name="Martin A.A."/>
        </authorList>
    </citation>
    <scope>NUCLEOTIDE SEQUENCE</scope>
</reference>
<keyword evidence="1" id="KW-1185">Reference proteome</keyword>
<evidence type="ECO:0000313" key="2">
    <source>
        <dbReference type="WBParaSite" id="ACAC_0001150501-mRNA-1"/>
    </source>
</evidence>
<proteinExistence type="predicted"/>